<organism evidence="2 3">
    <name type="scientific">Halorubrum trapanicum</name>
    <dbReference type="NCBI Taxonomy" id="29284"/>
    <lineage>
        <taxon>Archaea</taxon>
        <taxon>Methanobacteriati</taxon>
        <taxon>Methanobacteriota</taxon>
        <taxon>Stenosarchaea group</taxon>
        <taxon>Halobacteria</taxon>
        <taxon>Halobacteriales</taxon>
        <taxon>Haloferacaceae</taxon>
        <taxon>Halorubrum</taxon>
    </lineage>
</organism>
<dbReference type="RefSeq" id="WP_241659219.1">
    <property type="nucleotide sequence ID" value="NZ_BAAADX010000008.1"/>
</dbReference>
<feature type="transmembrane region" description="Helical" evidence="1">
    <location>
        <begin position="34"/>
        <end position="54"/>
    </location>
</feature>
<dbReference type="AlphaFoldDB" id="A0A8J7R926"/>
<proteinExistence type="predicted"/>
<comment type="caution">
    <text evidence="2">The sequence shown here is derived from an EMBL/GenBank/DDBJ whole genome shotgun (WGS) entry which is preliminary data.</text>
</comment>
<name>A0A8J7R926_9EURY</name>
<keyword evidence="1" id="KW-0472">Membrane</keyword>
<protein>
    <submittedName>
        <fullName evidence="2">Uncharacterized protein</fullName>
    </submittedName>
</protein>
<gene>
    <name evidence="2" type="ORF">J2744_002603</name>
</gene>
<evidence type="ECO:0000313" key="3">
    <source>
        <dbReference type="Proteomes" id="UP000770586"/>
    </source>
</evidence>
<accession>A0A8J7R926</accession>
<sequence length="92" mass="9666">MVDANVPDDGEGLTVASDEQSIDADRTWLLSRILLTWAELIVVGLGGAALGGTVSGPPGLIVYLGTVLASVSVLLYNVDQMIQQRLTLVKTN</sequence>
<evidence type="ECO:0000313" key="2">
    <source>
        <dbReference type="EMBL" id="MBP1902901.1"/>
    </source>
</evidence>
<dbReference type="Proteomes" id="UP000770586">
    <property type="component" value="Unassembled WGS sequence"/>
</dbReference>
<keyword evidence="3" id="KW-1185">Reference proteome</keyword>
<feature type="transmembrane region" description="Helical" evidence="1">
    <location>
        <begin position="60"/>
        <end position="78"/>
    </location>
</feature>
<keyword evidence="1" id="KW-1133">Transmembrane helix</keyword>
<reference evidence="2 3" key="1">
    <citation type="submission" date="2021-03" db="EMBL/GenBank/DDBJ databases">
        <title>Genomic Encyclopedia of Type Strains, Phase IV (KMG-IV): sequencing the most valuable type-strain genomes for metagenomic binning, comparative biology and taxonomic classification.</title>
        <authorList>
            <person name="Goeker M."/>
        </authorList>
    </citation>
    <scope>NUCLEOTIDE SEQUENCE [LARGE SCALE GENOMIC DNA]</scope>
    <source>
        <strain evidence="2 3">DSM 12287</strain>
    </source>
</reference>
<keyword evidence="1" id="KW-0812">Transmembrane</keyword>
<dbReference type="EMBL" id="JAGGKE010000013">
    <property type="protein sequence ID" value="MBP1902901.1"/>
    <property type="molecule type" value="Genomic_DNA"/>
</dbReference>
<evidence type="ECO:0000256" key="1">
    <source>
        <dbReference type="SAM" id="Phobius"/>
    </source>
</evidence>